<dbReference type="InterPro" id="IPR007325">
    <property type="entry name" value="KFase/CYL"/>
</dbReference>
<reference evidence="1" key="1">
    <citation type="submission" date="2021-11" db="EMBL/GenBank/DDBJ databases">
        <title>Description of a new species Pelosinus isolated from the bottom sediments of Lake Baikal.</title>
        <authorList>
            <person name="Zakharyuk A."/>
        </authorList>
    </citation>
    <scope>NUCLEOTIDE SEQUENCE</scope>
    <source>
        <strain evidence="1">Bkl1</strain>
    </source>
</reference>
<keyword evidence="2" id="KW-1185">Reference proteome</keyword>
<comment type="caution">
    <text evidence="1">The sequence shown here is derived from an EMBL/GenBank/DDBJ whole genome shotgun (WGS) entry which is preliminary data.</text>
</comment>
<dbReference type="Proteomes" id="UP001165492">
    <property type="component" value="Unassembled WGS sequence"/>
</dbReference>
<evidence type="ECO:0000313" key="2">
    <source>
        <dbReference type="Proteomes" id="UP001165492"/>
    </source>
</evidence>
<dbReference type="SUPFAM" id="SSF102198">
    <property type="entry name" value="Putative cyclase"/>
    <property type="match status" value="1"/>
</dbReference>
<protein>
    <submittedName>
        <fullName evidence="1">Cyclase family protein</fullName>
    </submittedName>
</protein>
<evidence type="ECO:0000313" key="1">
    <source>
        <dbReference type="EMBL" id="MCC5467375.1"/>
    </source>
</evidence>
<accession>A0ABS8HW45</accession>
<dbReference type="InterPro" id="IPR037175">
    <property type="entry name" value="KFase_sf"/>
</dbReference>
<organism evidence="1 2">
    <name type="scientific">Pelosinus baikalensis</name>
    <dbReference type="NCBI Taxonomy" id="2892015"/>
    <lineage>
        <taxon>Bacteria</taxon>
        <taxon>Bacillati</taxon>
        <taxon>Bacillota</taxon>
        <taxon>Negativicutes</taxon>
        <taxon>Selenomonadales</taxon>
        <taxon>Sporomusaceae</taxon>
        <taxon>Pelosinus</taxon>
    </lineage>
</organism>
<dbReference type="EMBL" id="JAJHJB010000032">
    <property type="protein sequence ID" value="MCC5467375.1"/>
    <property type="molecule type" value="Genomic_DNA"/>
</dbReference>
<sequence length="194" mass="22214">MLIDLTLPIDEQDKNNPFFNQKDGINVARLGHLGTHLDIMNVPNLDINRFIGPAKVVHVENIFSREIEPADFENKVDIQKGDFIIFKTDWLPTYYETDFYVTGHPEAGHPELSDKTLEYLIQKEVNFIGIDAAGVKRKEGHPKADMYCADHDVFVIENIINLNQLKQDTFKFYCFPLPLKNSSGLPVRLIAEIQ</sequence>
<dbReference type="Gene3D" id="3.50.30.50">
    <property type="entry name" value="Putative cyclase"/>
    <property type="match status" value="1"/>
</dbReference>
<gene>
    <name evidence="1" type="ORF">LMF89_18740</name>
</gene>
<dbReference type="RefSeq" id="WP_229536387.1">
    <property type="nucleotide sequence ID" value="NZ_JAJHJB010000032.1"/>
</dbReference>
<dbReference type="Pfam" id="PF04199">
    <property type="entry name" value="Cyclase"/>
    <property type="match status" value="1"/>
</dbReference>
<proteinExistence type="predicted"/>
<dbReference type="PANTHER" id="PTHR31118:SF32">
    <property type="entry name" value="KYNURENINE FORMAMIDASE"/>
    <property type="match status" value="1"/>
</dbReference>
<dbReference type="PANTHER" id="PTHR31118">
    <property type="entry name" value="CYCLASE-LIKE PROTEIN 2"/>
    <property type="match status" value="1"/>
</dbReference>
<name>A0ABS8HW45_9FIRM</name>